<protein>
    <submittedName>
        <fullName evidence="1">Uncharacterized protein</fullName>
    </submittedName>
</protein>
<reference evidence="1 2" key="1">
    <citation type="submission" date="2019-09" db="EMBL/GenBank/DDBJ databases">
        <title>YIM 132180 draft genome.</title>
        <authorList>
            <person name="Zhang K."/>
        </authorList>
    </citation>
    <scope>NUCLEOTIDE SEQUENCE [LARGE SCALE GENOMIC DNA]</scope>
    <source>
        <strain evidence="1 2">YIM 132180</strain>
    </source>
</reference>
<organism evidence="1 2">
    <name type="scientific">Plantimonas leprariae</name>
    <dbReference type="NCBI Taxonomy" id="2615207"/>
    <lineage>
        <taxon>Bacteria</taxon>
        <taxon>Pseudomonadati</taxon>
        <taxon>Pseudomonadota</taxon>
        <taxon>Alphaproteobacteria</taxon>
        <taxon>Hyphomicrobiales</taxon>
        <taxon>Aurantimonadaceae</taxon>
        <taxon>Plantimonas</taxon>
    </lineage>
</organism>
<dbReference type="Proteomes" id="UP000432089">
    <property type="component" value="Unassembled WGS sequence"/>
</dbReference>
<evidence type="ECO:0000313" key="1">
    <source>
        <dbReference type="EMBL" id="KAB0678080.1"/>
    </source>
</evidence>
<accession>A0A7V7PME3</accession>
<dbReference type="RefSeq" id="WP_150971615.1">
    <property type="nucleotide sequence ID" value="NZ_VZDO01000014.1"/>
</dbReference>
<comment type="caution">
    <text evidence="1">The sequence shown here is derived from an EMBL/GenBank/DDBJ whole genome shotgun (WGS) entry which is preliminary data.</text>
</comment>
<sequence length="86" mass="9587">MTDEPELEFSPLGGRVTRDGTSVQVYIYRVAGSDDGWTLEVADPTGMSTEWNEAFTTDRDAYEAFEAALEAEGMMQFFPEPDSTIH</sequence>
<dbReference type="AlphaFoldDB" id="A0A7V7PME3"/>
<evidence type="ECO:0000313" key="2">
    <source>
        <dbReference type="Proteomes" id="UP000432089"/>
    </source>
</evidence>
<dbReference type="EMBL" id="VZDO01000014">
    <property type="protein sequence ID" value="KAB0678080.1"/>
    <property type="molecule type" value="Genomic_DNA"/>
</dbReference>
<proteinExistence type="predicted"/>
<name>A0A7V7PME3_9HYPH</name>
<keyword evidence="2" id="KW-1185">Reference proteome</keyword>
<gene>
    <name evidence="1" type="ORF">F6X38_16780</name>
</gene>